<dbReference type="Pfam" id="PF22421">
    <property type="entry name" value="SYY_C-terminal"/>
    <property type="match status" value="1"/>
</dbReference>
<keyword evidence="3 8" id="KW-0067">ATP-binding</keyword>
<dbReference type="InterPro" id="IPR002942">
    <property type="entry name" value="S4_RNA-bd"/>
</dbReference>
<dbReference type="EMBL" id="BAAATR010000004">
    <property type="protein sequence ID" value="GAA2234995.1"/>
    <property type="molecule type" value="Genomic_DNA"/>
</dbReference>
<gene>
    <name evidence="8 11" type="primary">tyrS</name>
    <name evidence="11" type="ORF">GCM10010430_14760</name>
</gene>
<evidence type="ECO:0000256" key="3">
    <source>
        <dbReference type="ARBA" id="ARBA00022840"/>
    </source>
</evidence>
<keyword evidence="8" id="KW-0963">Cytoplasm</keyword>
<dbReference type="RefSeq" id="WP_344635411.1">
    <property type="nucleotide sequence ID" value="NZ_BAAATR010000004.1"/>
</dbReference>
<dbReference type="InterPro" id="IPR036986">
    <property type="entry name" value="S4_RNA-bd_sf"/>
</dbReference>
<dbReference type="GO" id="GO:0016874">
    <property type="term" value="F:ligase activity"/>
    <property type="evidence" value="ECO:0007669"/>
    <property type="project" value="UniProtKB-KW"/>
</dbReference>
<evidence type="ECO:0000256" key="1">
    <source>
        <dbReference type="ARBA" id="ARBA00022598"/>
    </source>
</evidence>
<dbReference type="SUPFAM" id="SSF52374">
    <property type="entry name" value="Nucleotidylyl transferase"/>
    <property type="match status" value="1"/>
</dbReference>
<feature type="short sequence motif" description="'KMSKS' region" evidence="8">
    <location>
        <begin position="230"/>
        <end position="234"/>
    </location>
</feature>
<dbReference type="Gene3D" id="1.10.240.10">
    <property type="entry name" value="Tyrosyl-Transfer RNA Synthetase"/>
    <property type="match status" value="1"/>
</dbReference>
<evidence type="ECO:0000256" key="2">
    <source>
        <dbReference type="ARBA" id="ARBA00022741"/>
    </source>
</evidence>
<dbReference type="InterPro" id="IPR054608">
    <property type="entry name" value="SYY-like_C"/>
</dbReference>
<evidence type="ECO:0000256" key="6">
    <source>
        <dbReference type="ARBA" id="ARBA00023146"/>
    </source>
</evidence>
<evidence type="ECO:0000256" key="5">
    <source>
        <dbReference type="ARBA" id="ARBA00022917"/>
    </source>
</evidence>
<feature type="binding site" evidence="8">
    <location>
        <position position="233"/>
    </location>
    <ligand>
        <name>ATP</name>
        <dbReference type="ChEBI" id="CHEBI:30616"/>
    </ligand>
</feature>
<keyword evidence="12" id="KW-1185">Reference proteome</keyword>
<dbReference type="InterPro" id="IPR024107">
    <property type="entry name" value="Tyr-tRNA-ligase_bac_1"/>
</dbReference>
<feature type="short sequence motif" description="'HIGH' region" evidence="8">
    <location>
        <begin position="40"/>
        <end position="49"/>
    </location>
</feature>
<dbReference type="InterPro" id="IPR002307">
    <property type="entry name" value="Tyr-tRNA-ligase"/>
</dbReference>
<dbReference type="PROSITE" id="PS00178">
    <property type="entry name" value="AA_TRNA_LIGASE_I"/>
    <property type="match status" value="1"/>
</dbReference>
<evidence type="ECO:0000313" key="12">
    <source>
        <dbReference type="Proteomes" id="UP001500305"/>
    </source>
</evidence>
<feature type="domain" description="RNA-binding S4" evidence="10">
    <location>
        <begin position="353"/>
        <end position="414"/>
    </location>
</feature>
<comment type="similarity">
    <text evidence="8">Belongs to the class-I aminoacyl-tRNA synthetase family. TyrS type 1 subfamily.</text>
</comment>
<dbReference type="InterPro" id="IPR002305">
    <property type="entry name" value="aa-tRNA-synth_Ic"/>
</dbReference>
<dbReference type="PANTHER" id="PTHR11766:SF0">
    <property type="entry name" value="TYROSINE--TRNA LIGASE, MITOCHONDRIAL"/>
    <property type="match status" value="1"/>
</dbReference>
<comment type="subunit">
    <text evidence="8">Homodimer.</text>
</comment>
<keyword evidence="4 9" id="KW-0694">RNA-binding</keyword>
<dbReference type="SUPFAM" id="SSF55174">
    <property type="entry name" value="Alpha-L RNA-binding motif"/>
    <property type="match status" value="1"/>
</dbReference>
<protein>
    <recommendedName>
        <fullName evidence="8">Tyrosine--tRNA ligase</fullName>
        <ecNumber evidence="8">6.1.1.1</ecNumber>
    </recommendedName>
    <alternativeName>
        <fullName evidence="8">Tyrosyl-tRNA synthetase</fullName>
        <shortName evidence="8">TyrRS</shortName>
    </alternativeName>
</protein>
<evidence type="ECO:0000259" key="10">
    <source>
        <dbReference type="SMART" id="SM00363"/>
    </source>
</evidence>
<keyword evidence="1 8" id="KW-0436">Ligase</keyword>
<evidence type="ECO:0000256" key="7">
    <source>
        <dbReference type="ARBA" id="ARBA00048248"/>
    </source>
</evidence>
<dbReference type="PANTHER" id="PTHR11766">
    <property type="entry name" value="TYROSYL-TRNA SYNTHETASE"/>
    <property type="match status" value="1"/>
</dbReference>
<accession>A0ABN3DKY3</accession>
<dbReference type="PROSITE" id="PS50889">
    <property type="entry name" value="S4"/>
    <property type="match status" value="1"/>
</dbReference>
<dbReference type="InterPro" id="IPR024088">
    <property type="entry name" value="Tyr-tRNA-ligase_bac-type"/>
</dbReference>
<comment type="catalytic activity">
    <reaction evidence="7 8">
        <text>tRNA(Tyr) + L-tyrosine + ATP = L-tyrosyl-tRNA(Tyr) + AMP + diphosphate + H(+)</text>
        <dbReference type="Rhea" id="RHEA:10220"/>
        <dbReference type="Rhea" id="RHEA-COMP:9706"/>
        <dbReference type="Rhea" id="RHEA-COMP:9707"/>
        <dbReference type="ChEBI" id="CHEBI:15378"/>
        <dbReference type="ChEBI" id="CHEBI:30616"/>
        <dbReference type="ChEBI" id="CHEBI:33019"/>
        <dbReference type="ChEBI" id="CHEBI:58315"/>
        <dbReference type="ChEBI" id="CHEBI:78442"/>
        <dbReference type="ChEBI" id="CHEBI:78536"/>
        <dbReference type="ChEBI" id="CHEBI:456215"/>
        <dbReference type="EC" id="6.1.1.1"/>
    </reaction>
</comment>
<comment type="caution">
    <text evidence="11">The sequence shown here is derived from an EMBL/GenBank/DDBJ whole genome shotgun (WGS) entry which is preliminary data.</text>
</comment>
<evidence type="ECO:0000313" key="11">
    <source>
        <dbReference type="EMBL" id="GAA2234995.1"/>
    </source>
</evidence>
<proteinExistence type="inferred from homology"/>
<dbReference type="Pfam" id="PF00579">
    <property type="entry name" value="tRNA-synt_1b"/>
    <property type="match status" value="1"/>
</dbReference>
<dbReference type="HAMAP" id="MF_02006">
    <property type="entry name" value="Tyr_tRNA_synth_type1"/>
    <property type="match status" value="1"/>
</dbReference>
<name>A0ABN3DKY3_9ACTN</name>
<dbReference type="EC" id="6.1.1.1" evidence="8"/>
<feature type="binding site" evidence="8">
    <location>
        <position position="174"/>
    </location>
    <ligand>
        <name>L-tyrosine</name>
        <dbReference type="ChEBI" id="CHEBI:58315"/>
    </ligand>
</feature>
<dbReference type="CDD" id="cd00165">
    <property type="entry name" value="S4"/>
    <property type="match status" value="1"/>
</dbReference>
<reference evidence="11 12" key="1">
    <citation type="journal article" date="2019" name="Int. J. Syst. Evol. Microbiol.">
        <title>The Global Catalogue of Microorganisms (GCM) 10K type strain sequencing project: providing services to taxonomists for standard genome sequencing and annotation.</title>
        <authorList>
            <consortium name="The Broad Institute Genomics Platform"/>
            <consortium name="The Broad Institute Genome Sequencing Center for Infectious Disease"/>
            <person name="Wu L."/>
            <person name="Ma J."/>
        </authorList>
    </citation>
    <scope>NUCLEOTIDE SEQUENCE [LARGE SCALE GENOMIC DNA]</scope>
    <source>
        <strain evidence="11 12">JCM 7356</strain>
    </source>
</reference>
<comment type="subcellular location">
    <subcellularLocation>
        <location evidence="8">Cytoplasm</location>
    </subcellularLocation>
</comment>
<dbReference type="SMART" id="SM00363">
    <property type="entry name" value="S4"/>
    <property type="match status" value="1"/>
</dbReference>
<evidence type="ECO:0000256" key="8">
    <source>
        <dbReference type="HAMAP-Rule" id="MF_02006"/>
    </source>
</evidence>
<evidence type="ECO:0000256" key="9">
    <source>
        <dbReference type="PROSITE-ProRule" id="PRU00182"/>
    </source>
</evidence>
<dbReference type="PRINTS" id="PR01040">
    <property type="entry name" value="TRNASYNTHTYR"/>
</dbReference>
<feature type="binding site" evidence="8">
    <location>
        <position position="170"/>
    </location>
    <ligand>
        <name>L-tyrosine</name>
        <dbReference type="ChEBI" id="CHEBI:58315"/>
    </ligand>
</feature>
<dbReference type="Gene3D" id="3.40.50.620">
    <property type="entry name" value="HUPs"/>
    <property type="match status" value="1"/>
</dbReference>
<dbReference type="Gene3D" id="3.10.290.10">
    <property type="entry name" value="RNA-binding S4 domain"/>
    <property type="match status" value="1"/>
</dbReference>
<keyword evidence="2 8" id="KW-0547">Nucleotide-binding</keyword>
<comment type="function">
    <text evidence="8">Catalyzes the attachment of tyrosine to tRNA(Tyr) in a two-step reaction: tyrosine is first activated by ATP to form Tyr-AMP and then transferred to the acceptor end of tRNA(Tyr).</text>
</comment>
<dbReference type="CDD" id="cd00805">
    <property type="entry name" value="TyrRS_core"/>
    <property type="match status" value="1"/>
</dbReference>
<dbReference type="InterPro" id="IPR001412">
    <property type="entry name" value="aa-tRNA-synth_I_CS"/>
</dbReference>
<dbReference type="InterPro" id="IPR014729">
    <property type="entry name" value="Rossmann-like_a/b/a_fold"/>
</dbReference>
<dbReference type="Proteomes" id="UP001500305">
    <property type="component" value="Unassembled WGS sequence"/>
</dbReference>
<sequence>MTDIVDELRWRGLIALSTDEDALRKAFADGPVTFYCGFDPTAPSLHLGNLVQILTMRRIQRAGNLPLGLVGGATGLIGDPKPTAERVLNDPEVVAGWVDRLRGQISRFLDFEGEYAARMVNNLDWTSGMSAISLLRDVGKYFRVNNMIAKEAVARRLNSDAGISYTEFSYQILQGMDFLELNRRYGCTLQTGGSDQWGNLTAGTDLIRKAEGKSVHALATPLIVKADGTKFGKTESGTVWLDPELTTPYAFYQFWLNADDRDVSNFLRIFSFRSREEIEELERETAERPAARLAQRALAEELTTLVHGAEQYERAVAASKALFGQGDLADLEPSTLAAALAEVPKATVSELLPMVDLLVEAGLAPSRKGARRTINEGGAYLNNAKVTDEEATPTTADLLHGRWLVLRRGKRNLAAIELKTA</sequence>
<organism evidence="11 12">
    <name type="scientific">Kitasatospora cystarginea</name>
    <dbReference type="NCBI Taxonomy" id="58350"/>
    <lineage>
        <taxon>Bacteria</taxon>
        <taxon>Bacillati</taxon>
        <taxon>Actinomycetota</taxon>
        <taxon>Actinomycetes</taxon>
        <taxon>Kitasatosporales</taxon>
        <taxon>Streptomycetaceae</taxon>
        <taxon>Kitasatospora</taxon>
    </lineage>
</organism>
<keyword evidence="6 8" id="KW-0030">Aminoacyl-tRNA synthetase</keyword>
<evidence type="ECO:0000256" key="4">
    <source>
        <dbReference type="ARBA" id="ARBA00022884"/>
    </source>
</evidence>
<keyword evidence="5 8" id="KW-0648">Protein biosynthesis</keyword>
<dbReference type="NCBIfam" id="TIGR00234">
    <property type="entry name" value="tyrS"/>
    <property type="match status" value="1"/>
</dbReference>
<feature type="binding site" evidence="8">
    <location>
        <position position="35"/>
    </location>
    <ligand>
        <name>L-tyrosine</name>
        <dbReference type="ChEBI" id="CHEBI:58315"/>
    </ligand>
</feature>